<dbReference type="EMBL" id="QEKH01000002">
    <property type="protein sequence ID" value="PVY45621.1"/>
    <property type="molecule type" value="Genomic_DNA"/>
</dbReference>
<gene>
    <name evidence="5" type="ORF">C8D82_102193</name>
</gene>
<dbReference type="GO" id="GO:0005975">
    <property type="term" value="P:carbohydrate metabolic process"/>
    <property type="evidence" value="ECO:0007669"/>
    <property type="project" value="InterPro"/>
</dbReference>
<protein>
    <submittedName>
        <fullName evidence="5">Beta-galactosidase-like protein</fullName>
    </submittedName>
</protein>
<proteinExistence type="predicted"/>
<dbReference type="SUPFAM" id="SSF51445">
    <property type="entry name" value="(Trans)glycosidases"/>
    <property type="match status" value="1"/>
</dbReference>
<reference evidence="5 6" key="1">
    <citation type="submission" date="2018-04" db="EMBL/GenBank/DDBJ databases">
        <title>Genomic Encyclopedia of Type Strains, Phase IV (KMG-IV): sequencing the most valuable type-strain genomes for metagenomic binning, comparative biology and taxonomic classification.</title>
        <authorList>
            <person name="Goeker M."/>
        </authorList>
    </citation>
    <scope>NUCLEOTIDE SEQUENCE [LARGE SCALE GENOMIC DNA]</scope>
    <source>
        <strain evidence="5 6">DSM 14823</strain>
    </source>
</reference>
<dbReference type="GO" id="GO:0004565">
    <property type="term" value="F:beta-galactosidase activity"/>
    <property type="evidence" value="ECO:0007669"/>
    <property type="project" value="InterPro"/>
</dbReference>
<feature type="chain" id="PRO_5015613287" evidence="3">
    <location>
        <begin position="20"/>
        <end position="928"/>
    </location>
</feature>
<dbReference type="RefSeq" id="WP_165832779.1">
    <property type="nucleotide sequence ID" value="NZ_CAUFPP010000046.1"/>
</dbReference>
<dbReference type="Gene3D" id="3.20.20.80">
    <property type="entry name" value="Glycosidases"/>
    <property type="match status" value="1"/>
</dbReference>
<feature type="domain" description="Glycoside hydrolase family 42 N-terminal" evidence="4">
    <location>
        <begin position="424"/>
        <end position="558"/>
    </location>
</feature>
<sequence>MFRTCLAVLILSAAAALSAAPLDLTDPAVTGGKGVSLFNRTGRVKVDRLGVWNVWPDYTGIRVDEVELDGAPADFEFTFSPADTALAWLDGHLFSLADASGNEVLRLDMVRRGRFRLAFAGNKAVSRPQKWDCTVVNWDNLTPRKLTVRLAPGGAALLMDGRTVVKLDGPMPAPGSYRAFLGRKDDAGRGALGWYSSFERKPAPAEFPEPQPLPGKPEWSARVDALERLFITPEMDQIPFDKDRIRAKDARIAAIYIAVDGLWYRLLRGLTPGFEFFLDELEKLAAAVRAGELPDEVYQVGGGTPPDRFLTPGDTDFYYGDCGWGLAAYAPELARLGVNLVSEHIWPEAVLDAQGKPRDVMLIRRTMPQLEEFEKYNIAFDLMIAPYTPNCLLKKHPEWEGAFFGLGTESEAENLKRQTEEWKGRQAGHGFLKASVIAPDYREMCRTFLEYLLPFVRNSRMLVAIDLANEVQLEDYSPLMQQYFRDWLRRKYGSAEKLNAAWRSNYASIDDVLMVRPLVFDRTHPVRFWDWVLCNREAGTGHFRFLHELCRRNAPGVPTHVKHLPHEFGTPWYEMGSNARNFYDYADGIDRKALAGLTEIIGTDSWADNAHDESGRLSSDVPMQSAYFSLLRSYQPEKWIFDSEWHILRCDPPATPPACLDMVMQQNAVHGLRAGTFWLVCPGNGQHLELSSTAPLMLQSGLTGAKIRSKREYFNALASRPRRFGVLYSPKSRYVGGDLHSLRLLRYFEAGMFSGAELRIVDERQLIGGEVTARDLDLLVVLDTPLPMEETPAALRKFAADGGKLILYGDFATRLADVDTAVPFLRRERATPSQDEWLRRIRRDAAEFGLAAPVDVTDEQGRPVYGVEWHVGRLADGRRVLYIANMSKETRKLKLSGITGLIDTDTGKAVPAGNIELPNWGTFIGICR</sequence>
<keyword evidence="2" id="KW-0326">Glycosidase</keyword>
<dbReference type="Proteomes" id="UP000245959">
    <property type="component" value="Unassembled WGS sequence"/>
</dbReference>
<keyword evidence="1" id="KW-0378">Hydrolase</keyword>
<evidence type="ECO:0000313" key="5">
    <source>
        <dbReference type="EMBL" id="PVY45621.1"/>
    </source>
</evidence>
<dbReference type="GeneID" id="78293979"/>
<comment type="caution">
    <text evidence="5">The sequence shown here is derived from an EMBL/GenBank/DDBJ whole genome shotgun (WGS) entry which is preliminary data.</text>
</comment>
<evidence type="ECO:0000256" key="3">
    <source>
        <dbReference type="SAM" id="SignalP"/>
    </source>
</evidence>
<dbReference type="Pfam" id="PF02449">
    <property type="entry name" value="Glyco_hydro_42"/>
    <property type="match status" value="1"/>
</dbReference>
<evidence type="ECO:0000256" key="2">
    <source>
        <dbReference type="ARBA" id="ARBA00023295"/>
    </source>
</evidence>
<dbReference type="GO" id="GO:0009341">
    <property type="term" value="C:beta-galactosidase complex"/>
    <property type="evidence" value="ECO:0007669"/>
    <property type="project" value="InterPro"/>
</dbReference>
<dbReference type="InterPro" id="IPR017853">
    <property type="entry name" value="GH"/>
</dbReference>
<keyword evidence="6" id="KW-1185">Reference proteome</keyword>
<evidence type="ECO:0000256" key="1">
    <source>
        <dbReference type="ARBA" id="ARBA00022801"/>
    </source>
</evidence>
<feature type="signal peptide" evidence="3">
    <location>
        <begin position="1"/>
        <end position="19"/>
    </location>
</feature>
<evidence type="ECO:0000313" key="6">
    <source>
        <dbReference type="Proteomes" id="UP000245959"/>
    </source>
</evidence>
<name>A0A2U1BAG4_9BACT</name>
<accession>A0A2U1BAG4</accession>
<dbReference type="InterPro" id="IPR003476">
    <property type="entry name" value="Glyco_hydro_42"/>
</dbReference>
<evidence type="ECO:0000259" key="4">
    <source>
        <dbReference type="Pfam" id="PF02449"/>
    </source>
</evidence>
<keyword evidence="3" id="KW-0732">Signal</keyword>
<organism evidence="5 6">
    <name type="scientific">Victivallis vadensis</name>
    <dbReference type="NCBI Taxonomy" id="172901"/>
    <lineage>
        <taxon>Bacteria</taxon>
        <taxon>Pseudomonadati</taxon>
        <taxon>Lentisphaerota</taxon>
        <taxon>Lentisphaeria</taxon>
        <taxon>Victivallales</taxon>
        <taxon>Victivallaceae</taxon>
        <taxon>Victivallis</taxon>
    </lineage>
</organism>
<dbReference type="AlphaFoldDB" id="A0A2U1BAG4"/>
<dbReference type="PANTHER" id="PTHR36447:SF1">
    <property type="entry name" value="BETA-GALACTOSIDASE GANA"/>
    <property type="match status" value="1"/>
</dbReference>
<dbReference type="InterPro" id="IPR013529">
    <property type="entry name" value="Glyco_hydro_42_N"/>
</dbReference>
<dbReference type="PANTHER" id="PTHR36447">
    <property type="entry name" value="BETA-GALACTOSIDASE GANA"/>
    <property type="match status" value="1"/>
</dbReference>